<dbReference type="PROSITE" id="PS50280">
    <property type="entry name" value="SET"/>
    <property type="match status" value="1"/>
</dbReference>
<dbReference type="RefSeq" id="XP_044725354.1">
    <property type="nucleotide sequence ID" value="XM_044858954.1"/>
</dbReference>
<dbReference type="Pfam" id="PF09273">
    <property type="entry name" value="Rubis-subs-bind"/>
    <property type="match status" value="1"/>
</dbReference>
<keyword evidence="7" id="KW-1185">Reference proteome</keyword>
<dbReference type="Proteomes" id="UP000824596">
    <property type="component" value="Unassembled WGS sequence"/>
</dbReference>
<dbReference type="GO" id="GO:0016279">
    <property type="term" value="F:protein-lysine N-methyltransferase activity"/>
    <property type="evidence" value="ECO:0007669"/>
    <property type="project" value="UniProtKB-UniRule"/>
</dbReference>
<reference evidence="6" key="1">
    <citation type="submission" date="2021-09" db="EMBL/GenBank/DDBJ databases">
        <title>A high-quality genome of the endoparasitic fungus Hirsutella rhossiliensis with a comparison of Hirsutella genomes reveals transposable elements contributing to genome size variation.</title>
        <authorList>
            <person name="Lin R."/>
            <person name="Jiao Y."/>
            <person name="Sun X."/>
            <person name="Ling J."/>
            <person name="Xie B."/>
            <person name="Cheng X."/>
        </authorList>
    </citation>
    <scope>NUCLEOTIDE SEQUENCE</scope>
    <source>
        <strain evidence="6">HR02</strain>
    </source>
</reference>
<dbReference type="GeneID" id="68349612"/>
<name>A0A9P8N8B9_9HYPO</name>
<dbReference type="PANTHER" id="PTHR13271">
    <property type="entry name" value="UNCHARACTERIZED PUTATIVE METHYLTRANSFERASE"/>
    <property type="match status" value="1"/>
</dbReference>
<dbReference type="AlphaFoldDB" id="A0A9P8N8B9"/>
<keyword evidence="1" id="KW-0489">Methyltransferase</keyword>
<evidence type="ECO:0000259" key="5">
    <source>
        <dbReference type="PROSITE" id="PS50280"/>
    </source>
</evidence>
<protein>
    <submittedName>
        <fullName evidence="6">SET domain-containing protein</fullName>
    </submittedName>
</protein>
<dbReference type="Pfam" id="PF00856">
    <property type="entry name" value="SET"/>
    <property type="match status" value="1"/>
</dbReference>
<dbReference type="Gene3D" id="3.90.1420.10">
    <property type="entry name" value="Rubisco LSMT, substrate-binding domain"/>
    <property type="match status" value="1"/>
</dbReference>
<evidence type="ECO:0000313" key="7">
    <source>
        <dbReference type="Proteomes" id="UP000824596"/>
    </source>
</evidence>
<dbReference type="SUPFAM" id="SSF82199">
    <property type="entry name" value="SET domain"/>
    <property type="match status" value="1"/>
</dbReference>
<dbReference type="InterPro" id="IPR036464">
    <property type="entry name" value="Rubisco_LSMT_subst-bd_sf"/>
</dbReference>
<dbReference type="InterPro" id="IPR050600">
    <property type="entry name" value="SETD3_SETD6_MTase"/>
</dbReference>
<dbReference type="InterPro" id="IPR015353">
    <property type="entry name" value="Rubisco_LSMT_subst-bd"/>
</dbReference>
<sequence>MASPAFCSTTAAFVHWFQSLPGATFSNSIEIVDLRSRNAGRGIVAIRDIPADTTLFTIPRRAIVNIDTSTLRSQLPHLFESQGDGDDEQELDSWSALILVLMYEYFMGPSSAWKPYLDVLPDAFDTPMFWSDEELQELQTSPLRSRIGKTDAEEMFRSKLLPVIRSRPDVFRSSEDYGDELLVQLAHRMGSTIMAYAFDLEKEDLDLDLDDDGWAEDRDAKSMMGMVPMADMLNADAEFNAHVNHSDESLTVTSLRPIRAGEEILNYYGPHPNSELLRRYGYVTDNHSRYDVVEIPWDVVEGAAAAQLNISRDALEAARGRIGEDEWEDSFVLEREAGEPNSDGTLAGAASLNDMSAELQDQLRMFLKALQEIDDKLVQGKRSRQEALQLILLRSILTIESQYPTTIAEDELLLHRDGLGLRNRMAVRVRLGEKKLLEEAKGLLSISSADDEPDSQSMPFKRPRRSN</sequence>
<dbReference type="InterPro" id="IPR001214">
    <property type="entry name" value="SET_dom"/>
</dbReference>
<evidence type="ECO:0000256" key="2">
    <source>
        <dbReference type="ARBA" id="ARBA00022679"/>
    </source>
</evidence>
<dbReference type="SUPFAM" id="SSF81822">
    <property type="entry name" value="RuBisCo LSMT C-terminal, substrate-binding domain"/>
    <property type="match status" value="1"/>
</dbReference>
<feature type="domain" description="SET" evidence="5">
    <location>
        <begin position="27"/>
        <end position="269"/>
    </location>
</feature>
<dbReference type="FunFam" id="3.90.1410.10:FF:000007">
    <property type="entry name" value="Ribosomal lysine N-methyltransferase 4"/>
    <property type="match status" value="1"/>
</dbReference>
<evidence type="ECO:0000256" key="4">
    <source>
        <dbReference type="SAM" id="MobiDB-lite"/>
    </source>
</evidence>
<dbReference type="GO" id="GO:0005634">
    <property type="term" value="C:nucleus"/>
    <property type="evidence" value="ECO:0007669"/>
    <property type="project" value="UniProtKB-SubCell"/>
</dbReference>
<feature type="region of interest" description="Disordered" evidence="4">
    <location>
        <begin position="447"/>
        <end position="467"/>
    </location>
</feature>
<dbReference type="InterPro" id="IPR044430">
    <property type="entry name" value="SETD6_SET"/>
</dbReference>
<dbReference type="GO" id="GO:0032259">
    <property type="term" value="P:methylation"/>
    <property type="evidence" value="ECO:0007669"/>
    <property type="project" value="UniProtKB-KW"/>
</dbReference>
<dbReference type="InterPro" id="IPR046341">
    <property type="entry name" value="SET_dom_sf"/>
</dbReference>
<gene>
    <name evidence="6" type="ORF">HRG_00483</name>
</gene>
<dbReference type="Gene3D" id="3.90.1410.10">
    <property type="entry name" value="set domain protein methyltransferase, domain 1"/>
    <property type="match status" value="1"/>
</dbReference>
<organism evidence="6 7">
    <name type="scientific">Hirsutella rhossiliensis</name>
    <dbReference type="NCBI Taxonomy" id="111463"/>
    <lineage>
        <taxon>Eukaryota</taxon>
        <taxon>Fungi</taxon>
        <taxon>Dikarya</taxon>
        <taxon>Ascomycota</taxon>
        <taxon>Pezizomycotina</taxon>
        <taxon>Sordariomycetes</taxon>
        <taxon>Hypocreomycetidae</taxon>
        <taxon>Hypocreales</taxon>
        <taxon>Ophiocordycipitaceae</taxon>
        <taxon>Hirsutella</taxon>
    </lineage>
</organism>
<accession>A0A9P8N8B9</accession>
<dbReference type="OrthoDB" id="341421at2759"/>
<evidence type="ECO:0000256" key="3">
    <source>
        <dbReference type="ARBA" id="ARBA00022691"/>
    </source>
</evidence>
<dbReference type="EMBL" id="JAIZPD010000001">
    <property type="protein sequence ID" value="KAH0967841.1"/>
    <property type="molecule type" value="Genomic_DNA"/>
</dbReference>
<dbReference type="CDD" id="cd19178">
    <property type="entry name" value="SET_SETD6"/>
    <property type="match status" value="1"/>
</dbReference>
<keyword evidence="2" id="KW-0808">Transferase</keyword>
<comment type="caution">
    <text evidence="6">The sequence shown here is derived from an EMBL/GenBank/DDBJ whole genome shotgun (WGS) entry which is preliminary data.</text>
</comment>
<keyword evidence="3" id="KW-0949">S-adenosyl-L-methionine</keyword>
<proteinExistence type="predicted"/>
<dbReference type="PANTHER" id="PTHR13271:SF34">
    <property type="entry name" value="N-LYSINE METHYLTRANSFERASE SETD6"/>
    <property type="match status" value="1"/>
</dbReference>
<evidence type="ECO:0000313" key="6">
    <source>
        <dbReference type="EMBL" id="KAH0967841.1"/>
    </source>
</evidence>
<evidence type="ECO:0000256" key="1">
    <source>
        <dbReference type="ARBA" id="ARBA00022603"/>
    </source>
</evidence>